<evidence type="ECO:0000259" key="2">
    <source>
        <dbReference type="PROSITE" id="PS50238"/>
    </source>
</evidence>
<evidence type="ECO:0000313" key="4">
    <source>
        <dbReference type="Proteomes" id="UP000241546"/>
    </source>
</evidence>
<dbReference type="OrthoDB" id="9994905at2759"/>
<proteinExistence type="predicted"/>
<keyword evidence="4" id="KW-1185">Reference proteome</keyword>
<name>A0A2T4BIX0_9HYPO</name>
<dbReference type="CDD" id="cd00159">
    <property type="entry name" value="RhoGAP"/>
    <property type="match status" value="1"/>
</dbReference>
<accession>A0A2T4BIX0</accession>
<evidence type="ECO:0000313" key="3">
    <source>
        <dbReference type="EMBL" id="PTB69266.1"/>
    </source>
</evidence>
<dbReference type="Gene3D" id="1.10.555.10">
    <property type="entry name" value="Rho GTPase activation protein"/>
    <property type="match status" value="1"/>
</dbReference>
<evidence type="ECO:0000256" key="1">
    <source>
        <dbReference type="SAM" id="MobiDB-lite"/>
    </source>
</evidence>
<dbReference type="InterPro" id="IPR008936">
    <property type="entry name" value="Rho_GTPase_activation_prot"/>
</dbReference>
<feature type="region of interest" description="Disordered" evidence="1">
    <location>
        <begin position="351"/>
        <end position="389"/>
    </location>
</feature>
<reference evidence="4" key="1">
    <citation type="submission" date="2016-07" db="EMBL/GenBank/DDBJ databases">
        <title>Multiple horizontal gene transfer events from other fungi enriched the ability of initially mycotrophic Trichoderma (Ascomycota) to feed on dead plant biomass.</title>
        <authorList>
            <consortium name="DOE Joint Genome Institute"/>
            <person name="Atanasova L."/>
            <person name="Chenthamara K."/>
            <person name="Zhang J."/>
            <person name="Grujic M."/>
            <person name="Henrissat B."/>
            <person name="Kuo A."/>
            <person name="Aerts A."/>
            <person name="Salamov A."/>
            <person name="Lipzen A."/>
            <person name="Labutti K."/>
            <person name="Barry K."/>
            <person name="Miao Y."/>
            <person name="Rahimi M.J."/>
            <person name="Shen Q."/>
            <person name="Grigoriev I.V."/>
            <person name="Kubicek C.P."/>
            <person name="Druzhinina I.S."/>
        </authorList>
    </citation>
    <scope>NUCLEOTIDE SEQUENCE [LARGE SCALE GENOMIC DNA]</scope>
    <source>
        <strain evidence="4">TUCIM 6016</strain>
    </source>
</reference>
<feature type="domain" description="Rho-GAP" evidence="2">
    <location>
        <begin position="128"/>
        <end position="410"/>
    </location>
</feature>
<dbReference type="InterPro" id="IPR000198">
    <property type="entry name" value="RhoGAP_dom"/>
</dbReference>
<dbReference type="AlphaFoldDB" id="A0A2T4BIX0"/>
<dbReference type="Proteomes" id="UP000241546">
    <property type="component" value="Unassembled WGS sequence"/>
</dbReference>
<dbReference type="SUPFAM" id="SSF48350">
    <property type="entry name" value="GTPase activation domain, GAP"/>
    <property type="match status" value="1"/>
</dbReference>
<feature type="compositionally biased region" description="Basic residues" evidence="1">
    <location>
        <begin position="361"/>
        <end position="371"/>
    </location>
</feature>
<sequence>MESVPRARSVSSSVSLAYPHSVTVQTLLSSNANPPSSRTWTPSSGGFKFPGDADDVEERELFVNYYNRLAAKNGTSPERRGWFFRIFRPSSGQSTPNKTTPACRAAHKRSVSDLGAFMRCKPEASKALDLADIVRLSGKSLLHLPPEYAPCVLNLPTCLRATAHYIAQNAATRGLFRIPGSVKVVNTLYDYYCSARENTSEVSGTVHLATLPTHIQYQVQDVASTFKRFLSCLPGGILGSLALFDAFLAIHSQLKGQPEYPRTKQTRLRARLIALAIGTVQSQFRRELIIAVFGLLSMIGRIGEVSPREDEEGRPLPTHDLMGYNALGIVFGPLLVGDLIDGYTVKETTPDSGPLLVPISPKKRRDRQKAKNAKDPKEPKDPKAGHHDVDKAMVAVEIAEMLIANWRDVVRQMFALGAHLDQDTASTQAPLASVAVSLTASLAADSDAIAAHEGSPGPGASPGSLKPGKTRLLRQGSGRQTSATHLSPTLEEGHQGEADRGRRMFHAAHQPPAAKGNATPVSKPLI</sequence>
<dbReference type="PROSITE" id="PS50238">
    <property type="entry name" value="RHOGAP"/>
    <property type="match status" value="1"/>
</dbReference>
<dbReference type="GeneID" id="36597624"/>
<dbReference type="EMBL" id="KZ680208">
    <property type="protein sequence ID" value="PTB69266.1"/>
    <property type="molecule type" value="Genomic_DNA"/>
</dbReference>
<feature type="compositionally biased region" description="Polar residues" evidence="1">
    <location>
        <begin position="477"/>
        <end position="487"/>
    </location>
</feature>
<feature type="region of interest" description="Disordered" evidence="1">
    <location>
        <begin position="450"/>
        <end position="526"/>
    </location>
</feature>
<protein>
    <recommendedName>
        <fullName evidence="2">Rho-GAP domain-containing protein</fullName>
    </recommendedName>
</protein>
<dbReference type="Pfam" id="PF00620">
    <property type="entry name" value="RhoGAP"/>
    <property type="match status" value="1"/>
</dbReference>
<dbReference type="SMART" id="SM00324">
    <property type="entry name" value="RhoGAP"/>
    <property type="match status" value="1"/>
</dbReference>
<gene>
    <name evidence="3" type="ORF">BBK36DRAFT_1109723</name>
</gene>
<dbReference type="RefSeq" id="XP_024752586.1">
    <property type="nucleotide sequence ID" value="XM_024889505.1"/>
</dbReference>
<feature type="compositionally biased region" description="Basic and acidic residues" evidence="1">
    <location>
        <begin position="491"/>
        <end position="502"/>
    </location>
</feature>
<dbReference type="GO" id="GO:0007165">
    <property type="term" value="P:signal transduction"/>
    <property type="evidence" value="ECO:0007669"/>
    <property type="project" value="InterPro"/>
</dbReference>
<feature type="compositionally biased region" description="Basic and acidic residues" evidence="1">
    <location>
        <begin position="372"/>
        <end position="389"/>
    </location>
</feature>
<organism evidence="3 4">
    <name type="scientific">Trichoderma citrinoviride</name>
    <dbReference type="NCBI Taxonomy" id="58853"/>
    <lineage>
        <taxon>Eukaryota</taxon>
        <taxon>Fungi</taxon>
        <taxon>Dikarya</taxon>
        <taxon>Ascomycota</taxon>
        <taxon>Pezizomycotina</taxon>
        <taxon>Sordariomycetes</taxon>
        <taxon>Hypocreomycetidae</taxon>
        <taxon>Hypocreales</taxon>
        <taxon>Hypocreaceae</taxon>
        <taxon>Trichoderma</taxon>
    </lineage>
</organism>